<name>X1FZB8_9ZZZZ</name>
<evidence type="ECO:0000259" key="1">
    <source>
        <dbReference type="PROSITE" id="PS50966"/>
    </source>
</evidence>
<comment type="caution">
    <text evidence="2">The sequence shown here is derived from an EMBL/GenBank/DDBJ whole genome shotgun (WGS) entry which is preliminary data.</text>
</comment>
<protein>
    <recommendedName>
        <fullName evidence="1">SWIM-type domain-containing protein</fullName>
    </recommendedName>
</protein>
<accession>X1FZB8</accession>
<gene>
    <name evidence="2" type="ORF">S03H2_07800</name>
</gene>
<dbReference type="GO" id="GO:0008270">
    <property type="term" value="F:zinc ion binding"/>
    <property type="evidence" value="ECO:0007669"/>
    <property type="project" value="InterPro"/>
</dbReference>
<dbReference type="EMBL" id="BARU01003665">
    <property type="protein sequence ID" value="GAH26098.1"/>
    <property type="molecule type" value="Genomic_DNA"/>
</dbReference>
<dbReference type="AlphaFoldDB" id="X1FZB8"/>
<dbReference type="PANTHER" id="PTHR28498:SF1">
    <property type="entry name" value="ZINC FINGER SWIM DOMAIN-CONTAINING PROTEIN 7"/>
    <property type="match status" value="1"/>
</dbReference>
<proteinExistence type="predicted"/>
<sequence length="130" mass="15409">MSKDLLFDISLMVEKKGVIDEELLNFIDSNFPDKVDKVLQVIKRGITKFTFNPSRRVVWIALGENDEYLLYPKLYCSCQDFYKAVVIQRRRSFCKHLLAQVICEYLPEFKESELEDDRFNEFIEGLDLKI</sequence>
<dbReference type="GO" id="GO:0097196">
    <property type="term" value="C:Shu complex"/>
    <property type="evidence" value="ECO:0007669"/>
    <property type="project" value="TreeGrafter"/>
</dbReference>
<feature type="domain" description="SWIM-type" evidence="1">
    <location>
        <begin position="58"/>
        <end position="105"/>
    </location>
</feature>
<dbReference type="PROSITE" id="PS50966">
    <property type="entry name" value="ZF_SWIM"/>
    <property type="match status" value="1"/>
</dbReference>
<dbReference type="GO" id="GO:0000724">
    <property type="term" value="P:double-strand break repair via homologous recombination"/>
    <property type="evidence" value="ECO:0007669"/>
    <property type="project" value="TreeGrafter"/>
</dbReference>
<dbReference type="PANTHER" id="PTHR28498">
    <property type="entry name" value="ZINC FINGER SWIM DOMAIN-CONTAINING PROTEIN 7"/>
    <property type="match status" value="1"/>
</dbReference>
<evidence type="ECO:0000313" key="2">
    <source>
        <dbReference type="EMBL" id="GAH26098.1"/>
    </source>
</evidence>
<dbReference type="InterPro" id="IPR007527">
    <property type="entry name" value="Znf_SWIM"/>
</dbReference>
<reference evidence="2" key="1">
    <citation type="journal article" date="2014" name="Front. Microbiol.">
        <title>High frequency of phylogenetically diverse reductive dehalogenase-homologous genes in deep subseafloor sedimentary metagenomes.</title>
        <authorList>
            <person name="Kawai M."/>
            <person name="Futagami T."/>
            <person name="Toyoda A."/>
            <person name="Takaki Y."/>
            <person name="Nishi S."/>
            <person name="Hori S."/>
            <person name="Arai W."/>
            <person name="Tsubouchi T."/>
            <person name="Morono Y."/>
            <person name="Uchiyama I."/>
            <person name="Ito T."/>
            <person name="Fujiyama A."/>
            <person name="Inagaki F."/>
            <person name="Takami H."/>
        </authorList>
    </citation>
    <scope>NUCLEOTIDE SEQUENCE</scope>
    <source>
        <strain evidence="2">Expedition CK06-06</strain>
    </source>
</reference>
<organism evidence="2">
    <name type="scientific">marine sediment metagenome</name>
    <dbReference type="NCBI Taxonomy" id="412755"/>
    <lineage>
        <taxon>unclassified sequences</taxon>
        <taxon>metagenomes</taxon>
        <taxon>ecological metagenomes</taxon>
    </lineage>
</organism>